<keyword evidence="3" id="KW-0808">Transferase</keyword>
<feature type="compositionally biased region" description="Low complexity" evidence="7">
    <location>
        <begin position="9"/>
        <end position="20"/>
    </location>
</feature>
<feature type="compositionally biased region" description="Gly residues" evidence="7">
    <location>
        <begin position="1551"/>
        <end position="1563"/>
    </location>
</feature>
<dbReference type="FunFam" id="3.30.450.20:FF:000060">
    <property type="entry name" value="Sensor protein FixL"/>
    <property type="match status" value="1"/>
</dbReference>
<feature type="transmembrane region" description="Helical" evidence="8">
    <location>
        <begin position="134"/>
        <end position="155"/>
    </location>
</feature>
<feature type="region of interest" description="Disordered" evidence="7">
    <location>
        <begin position="1453"/>
        <end position="1472"/>
    </location>
</feature>
<feature type="region of interest" description="Disordered" evidence="7">
    <location>
        <begin position="1"/>
        <end position="35"/>
    </location>
</feature>
<organism evidence="10 11">
    <name type="scientific">Chlamydomonas schloesseri</name>
    <dbReference type="NCBI Taxonomy" id="2026947"/>
    <lineage>
        <taxon>Eukaryota</taxon>
        <taxon>Viridiplantae</taxon>
        <taxon>Chlorophyta</taxon>
        <taxon>core chlorophytes</taxon>
        <taxon>Chlorophyceae</taxon>
        <taxon>CS clade</taxon>
        <taxon>Chlamydomonadales</taxon>
        <taxon>Chlamydomonadaceae</taxon>
        <taxon>Chlamydomonas</taxon>
    </lineage>
</organism>
<comment type="caution">
    <text evidence="10">The sequence shown here is derived from an EMBL/GenBank/DDBJ whole genome shotgun (WGS) entry which is preliminary data.</text>
</comment>
<feature type="region of interest" description="Disordered" evidence="7">
    <location>
        <begin position="2329"/>
        <end position="2372"/>
    </location>
</feature>
<dbReference type="GO" id="GO:0009881">
    <property type="term" value="F:photoreceptor activity"/>
    <property type="evidence" value="ECO:0007669"/>
    <property type="project" value="UniProtKB-KW"/>
</dbReference>
<evidence type="ECO:0000256" key="5">
    <source>
        <dbReference type="ARBA" id="ARBA00022777"/>
    </source>
</evidence>
<keyword evidence="6" id="KW-0067">ATP-binding</keyword>
<dbReference type="SUPFAM" id="SSF55785">
    <property type="entry name" value="PYP-like sensor domain (PAS domain)"/>
    <property type="match status" value="1"/>
</dbReference>
<feature type="transmembrane region" description="Helical" evidence="8">
    <location>
        <begin position="257"/>
        <end position="279"/>
    </location>
</feature>
<feature type="compositionally biased region" description="Polar residues" evidence="7">
    <location>
        <begin position="21"/>
        <end position="30"/>
    </location>
</feature>
<dbReference type="InterPro" id="IPR035965">
    <property type="entry name" value="PAS-like_dom_sf"/>
</dbReference>
<feature type="transmembrane region" description="Helical" evidence="8">
    <location>
        <begin position="285"/>
        <end position="303"/>
    </location>
</feature>
<sequence>MDRDDDGASSRGASSRASSGKPGSQTSSQRSDTKFLKMHERNSAERDEVDLLEQRKTLQEGIFQCMYTLVRQAALRSWKFAVIKVVLEGLCNLIVTFNPSMRAWNIDTNNPVWQVVRWAVWRSPIMRLYGYDTYILVLYIMVAAVFVALLGLVWLTLAMRRQERSKWLKAFAVALHVAYDIMFMQLYVSFFDYFVFAANCNFTSPIKNHVYFTEVMCLEMPHILHMSAAVVTAVLFFAITAFMVIASSDLNPMSRGYMASPAAIARLKILCAKAAYVIIADDMQSWPKPQAIGIVVAVLIIWWNNFKRVPFYRPIINVVWCSMWFGILYVAVLLTVVTFHNGAKTPQYRTDMTMNVLYGIFPVIAGSWAVCAARVWWVMRASNKFKNLQPGVKISRVHKFEKPQEVEVLSRVMRKFDVDGVVDEQAGALGEAIIKAGLQAMPSSPFLYILYANFLLEVKKDGPASRTQLQLAAKHGPSFIERYQIFCTGEASKKLKDSQDGGMDLQAYIEFRRNFRAVLRVHKEVLLVQAELWGLLAKSAVKVRDVDKAFDELEAGTQRAHQVYKRVLERYPANGKLLRAYGKFLEDVKNDPVAATRAYAEASRNGGGDAIMNLDLSAVQGNPSKPEFLTSMSMEDDAVIVINAEGTIMMTSQAVSRVFGYGKGELEGSNVSVLMPPPFSQRHASYLQRYTAGGEPRILDSVREVIALHKERYVMPMSLCVTKMSGTGTDSVFLGVVRPMASNTRNVRAWVAPSGVVLCGDQQFASMIGVTEGEVVGRTLMSLAASPPSEIEALLERCRDATASELEARTMTVSLLLNHRYLDPVPVDITIGMAGTDSQRIYVLTCARTDGEEGNMIVCDTHMRLRFCSAGVSTLLGFPMRKLATMRLDQLLPPPYNTLHAKWLRDPNPTPAVTSCRSGRVVHLLNENGNQVPVRIKVRSTTGGAHQDGMSLYVVTIDKVPADELYDEKRLVVTTSFDGRVLDVERPNAELFDFRAGELVGHSLADFVDVFTEWRDRNGAEHMQLFIMALLEKERETPGSSWRVRVQAPPTDAVPHLPAINGAVAQKQQKGAAAAKRPARSACLQVELDESEVLDEDGKPVLDEFGQLAVRLRVTLWRRDLLAGVVEMDDSMVIKKANIMAGLIVGLPASILGRKPLQKFIDCVDATTTWSQLVDKHTKGHNKKRSALKGTADQGTISPQMAFIGPHPDTGDMRIFLQGVSVLAPGGRPRVTITIHPDVTFAAAHADLMRVLKLDQLLAQTSQVHRQHLASRGNETARPSSGTSTQRGGTPQLQGLGHGAHGHGQQHHHPQQPATGGEEAGHLRAAPEEGMAIGSGSGAAGGEGADGHQSDGGRRSGSEGGGDGDGDADRGSDDNSEANAAAGGVGDVGGRDLMAEDHAKLHRKAGSKSEFVEQWVRTLTNRTSGGLEPAAAAAGGSGGGGVLAHHHQTQQHECRGSGGLAPSRAGSHVPPSTPPTAYGAAHSGGLLSAIPEDGVLALTDASRHGGAAAGGELGVAAASRQTSRYLLDSPPEGQQRGGGAGAAAQHELGAAEGGGGAGGGGGDDGAKGEAWEKNSEGGESSADGSQAASGISGVTEGSAGGTCLLVDSRRARLLRALQKMLLGPTLAEPMEKLRVHSYVLLALMLAMHISSYIIISREIGSQHHDVQLVYRQSLAMDRSQLVVVRAMMGAYCERENVTAKVGVCANSLNFTIGKILQNVLFMEAHHQFVYMGDEAATTVKLPGRVHDVWTESQYQYNAWMDTATPRFYNQTAGVWVLGCRFIAAARESMHWLRALGAEYRLHRTYKFLVDNGLGALFSSYAHSLDLLVDSAWKSVDELKQVLIVLLVVEGLAVQLSCLVYEWVLVQRLERARMYPLLAMVGLPGPVLRQMGSKDAQLMLDESDDEDDDDQSDQEEDGAKGGGGGGSGAQQGDAASKRGGGGGDGAGSGADSSGKDLLLATKLSGGKTQKALLKGSDSADGVGAAAVVKHGTDESAEITGGSEHHNLQYEHDGSDYGGPASALGVIKMKEARVEGLRVNGKDLIPNRVNVITFMAPFALWNIALIIVYAISFVQLNGMQQPLASLNMASRVIYRYTRVRAVAFGFVSQDSIAERESWREQLVRELSYFESEYNSLMYGGTPISQVNAVFDKPVPASTFASASFASEFFRDKRCFRFEQETCFQPGDQYYEVTHNGLDVMCRRMLKEMQLLTQDADQDVAYNGSRYLFMSSVGGRDLYEGLQQAAELFVRYSESRYNEVGTLHSVLLVVCIVLVLGYLFFVLWPHLGRVKAYAERQAGLLSHVPPEMDVRGHMRHVLRRAVATIGWLPGRNGGGAGGGHRSSTSGAGGQQRGSTSGAAGGRPRRSSALGAPSAGKRISSELGLGAASNPAGAVAAGMPSVA</sequence>
<feature type="compositionally biased region" description="Acidic residues" evidence="7">
    <location>
        <begin position="1901"/>
        <end position="1915"/>
    </location>
</feature>
<proteinExistence type="predicted"/>
<feature type="compositionally biased region" description="Basic and acidic residues" evidence="7">
    <location>
        <begin position="1345"/>
        <end position="1357"/>
    </location>
</feature>
<dbReference type="PANTHER" id="PTHR31600">
    <property type="entry name" value="TINY MACROCYSTS PROTEIN B-RELATED"/>
    <property type="match status" value="1"/>
</dbReference>
<feature type="compositionally biased region" description="Gly residues" evidence="7">
    <location>
        <begin position="1937"/>
        <end position="1947"/>
    </location>
</feature>
<protein>
    <recommendedName>
        <fullName evidence="9">PAS domain-containing protein</fullName>
    </recommendedName>
</protein>
<keyword evidence="4" id="KW-0547">Nucleotide-binding</keyword>
<dbReference type="SMART" id="SM00091">
    <property type="entry name" value="PAS"/>
    <property type="match status" value="1"/>
</dbReference>
<dbReference type="GO" id="GO:0005524">
    <property type="term" value="F:ATP binding"/>
    <property type="evidence" value="ECO:0007669"/>
    <property type="project" value="UniProtKB-KW"/>
</dbReference>
<keyword evidence="5" id="KW-0418">Kinase</keyword>
<gene>
    <name evidence="10" type="ORF">HYH02_004922</name>
</gene>
<dbReference type="InterPro" id="IPR000014">
    <property type="entry name" value="PAS"/>
</dbReference>
<feature type="compositionally biased region" description="Polar residues" evidence="7">
    <location>
        <begin position="1273"/>
        <end position="1291"/>
    </location>
</feature>
<dbReference type="EMBL" id="JAEHOD010000011">
    <property type="protein sequence ID" value="KAG2450420.1"/>
    <property type="molecule type" value="Genomic_DNA"/>
</dbReference>
<feature type="transmembrane region" description="Helical" evidence="8">
    <location>
        <begin position="2260"/>
        <end position="2281"/>
    </location>
</feature>
<evidence type="ECO:0000256" key="7">
    <source>
        <dbReference type="SAM" id="MobiDB-lite"/>
    </source>
</evidence>
<evidence type="ECO:0000256" key="1">
    <source>
        <dbReference type="ARBA" id="ARBA00022543"/>
    </source>
</evidence>
<feature type="compositionally biased region" description="Basic and acidic residues" evidence="7">
    <location>
        <begin position="1564"/>
        <end position="1576"/>
    </location>
</feature>
<dbReference type="PANTHER" id="PTHR31600:SF2">
    <property type="entry name" value="GAMETE ENRICHED GENE 10 PROTEIN-RELATED"/>
    <property type="match status" value="1"/>
</dbReference>
<feature type="transmembrane region" description="Helical" evidence="8">
    <location>
        <begin position="2049"/>
        <end position="2069"/>
    </location>
</feature>
<evidence type="ECO:0000313" key="10">
    <source>
        <dbReference type="EMBL" id="KAG2450420.1"/>
    </source>
</evidence>
<keyword evidence="8" id="KW-0812">Transmembrane</keyword>
<dbReference type="InterPro" id="IPR013767">
    <property type="entry name" value="PAS_fold"/>
</dbReference>
<name>A0A835WPL6_9CHLO</name>
<dbReference type="Pfam" id="PF25474">
    <property type="entry name" value="TPR_TmcB"/>
    <property type="match status" value="1"/>
</dbReference>
<keyword evidence="2" id="KW-0716">Sensory transduction</keyword>
<dbReference type="PROSITE" id="PS50112">
    <property type="entry name" value="PAS"/>
    <property type="match status" value="1"/>
</dbReference>
<dbReference type="Gene3D" id="3.30.450.20">
    <property type="entry name" value="PAS domain"/>
    <property type="match status" value="1"/>
</dbReference>
<evidence type="ECO:0000259" key="9">
    <source>
        <dbReference type="PROSITE" id="PS50112"/>
    </source>
</evidence>
<dbReference type="OrthoDB" id="541921at2759"/>
<accession>A0A835WPL6</accession>
<keyword evidence="8" id="KW-0472">Membrane</keyword>
<dbReference type="NCBIfam" id="TIGR00229">
    <property type="entry name" value="sensory_box"/>
    <property type="match status" value="1"/>
</dbReference>
<feature type="transmembrane region" description="Helical" evidence="8">
    <location>
        <begin position="315"/>
        <end position="336"/>
    </location>
</feature>
<feature type="region of interest" description="Disordered" evidence="7">
    <location>
        <begin position="1901"/>
        <end position="1951"/>
    </location>
</feature>
<feature type="compositionally biased region" description="Basic residues" evidence="7">
    <location>
        <begin position="1300"/>
        <end position="1310"/>
    </location>
</feature>
<keyword evidence="8" id="KW-1133">Transmembrane helix</keyword>
<evidence type="ECO:0000256" key="8">
    <source>
        <dbReference type="SAM" id="Phobius"/>
    </source>
</evidence>
<feature type="domain" description="PAS" evidence="9">
    <location>
        <begin position="624"/>
        <end position="676"/>
    </location>
</feature>
<dbReference type="InterPro" id="IPR057352">
    <property type="entry name" value="TPR_TmcB/C"/>
</dbReference>
<feature type="compositionally biased region" description="Gly residues" evidence="7">
    <location>
        <begin position="1919"/>
        <end position="1928"/>
    </location>
</feature>
<feature type="region of interest" description="Disordered" evidence="7">
    <location>
        <begin position="1265"/>
        <end position="1391"/>
    </location>
</feature>
<evidence type="ECO:0000313" key="11">
    <source>
        <dbReference type="Proteomes" id="UP000613740"/>
    </source>
</evidence>
<dbReference type="CDD" id="cd00130">
    <property type="entry name" value="PAS"/>
    <property type="match status" value="1"/>
</dbReference>
<evidence type="ECO:0000256" key="4">
    <source>
        <dbReference type="ARBA" id="ARBA00022741"/>
    </source>
</evidence>
<feature type="transmembrane region" description="Helical" evidence="8">
    <location>
        <begin position="223"/>
        <end position="245"/>
    </location>
</feature>
<feature type="transmembrane region" description="Helical" evidence="8">
    <location>
        <begin position="356"/>
        <end position="377"/>
    </location>
</feature>
<dbReference type="Proteomes" id="UP000613740">
    <property type="component" value="Unassembled WGS sequence"/>
</dbReference>
<reference evidence="10" key="1">
    <citation type="journal article" date="2020" name="bioRxiv">
        <title>Comparative genomics of Chlamydomonas.</title>
        <authorList>
            <person name="Craig R.J."/>
            <person name="Hasan A.R."/>
            <person name="Ness R.W."/>
            <person name="Keightley P.D."/>
        </authorList>
    </citation>
    <scope>NUCLEOTIDE SEQUENCE</scope>
    <source>
        <strain evidence="10">CCAP 11/173</strain>
    </source>
</reference>
<dbReference type="InterPro" id="IPR052994">
    <property type="entry name" value="Tiny_macrocysts_regulators"/>
</dbReference>
<evidence type="ECO:0000256" key="6">
    <source>
        <dbReference type="ARBA" id="ARBA00022840"/>
    </source>
</evidence>
<evidence type="ECO:0000256" key="3">
    <source>
        <dbReference type="ARBA" id="ARBA00022679"/>
    </source>
</evidence>
<keyword evidence="1" id="KW-0157">Chromophore</keyword>
<keyword evidence="1" id="KW-0600">Photoreceptor protein</keyword>
<dbReference type="GO" id="GO:0006355">
    <property type="term" value="P:regulation of DNA-templated transcription"/>
    <property type="evidence" value="ECO:0007669"/>
    <property type="project" value="InterPro"/>
</dbReference>
<keyword evidence="11" id="KW-1185">Reference proteome</keyword>
<evidence type="ECO:0000256" key="2">
    <source>
        <dbReference type="ARBA" id="ARBA00022606"/>
    </source>
</evidence>
<keyword evidence="1" id="KW-0675">Receptor</keyword>
<feature type="region of interest" description="Disordered" evidence="7">
    <location>
        <begin position="1549"/>
        <end position="1595"/>
    </location>
</feature>
<feature type="compositionally biased region" description="Gly residues" evidence="7">
    <location>
        <begin position="1333"/>
        <end position="1344"/>
    </location>
</feature>
<dbReference type="GO" id="GO:0016301">
    <property type="term" value="F:kinase activity"/>
    <property type="evidence" value="ECO:0007669"/>
    <property type="project" value="UniProtKB-KW"/>
</dbReference>
<dbReference type="Pfam" id="PF00989">
    <property type="entry name" value="PAS"/>
    <property type="match status" value="1"/>
</dbReference>
<feature type="compositionally biased region" description="Gly residues" evidence="7">
    <location>
        <begin position="2329"/>
        <end position="2348"/>
    </location>
</feature>